<keyword evidence="1" id="KW-0812">Transmembrane</keyword>
<keyword evidence="1" id="KW-1133">Transmembrane helix</keyword>
<reference evidence="2 3" key="1">
    <citation type="submission" date="2017-11" db="EMBL/GenBank/DDBJ databases">
        <title>Genomic Encyclopedia of Archaeal and Bacterial Type Strains, Phase II (KMG-II): From Individual Species to Whole Genera.</title>
        <authorList>
            <person name="Goeker M."/>
        </authorList>
    </citation>
    <scope>NUCLEOTIDE SEQUENCE [LARGE SCALE GENOMIC DNA]</scope>
    <source>
        <strain evidence="2 3">DSM 27617</strain>
    </source>
</reference>
<name>A0A2M9BXS3_9FLAO</name>
<dbReference type="EMBL" id="PGFD01000003">
    <property type="protein sequence ID" value="PJJ62884.1"/>
    <property type="molecule type" value="Genomic_DNA"/>
</dbReference>
<sequence>MKHLHQNQEFRFNEVLFEHRNKEYGAYVLRNESDRILTKALFVGVSLLAAVSITPFVINAFKSSGPIEKIPTSGPFIITDVYEQPDTPPVKVEPVKPTTPPNVKTYDSRVAEPKRDAVESEKKKIPDDAVAGLSTNLKADPAPINTYVPPTTIPTSGTGPVAPYIKPEAPKVDKNKIETELSAEANFSGGIESFRNKVMNNFDGSGFESDGIMRTTITFIVEIDGTISGIKASGANADFNNEAIRTIKAISAKGKWTPGKNKQGESVRSAFKFPISMKFDN</sequence>
<dbReference type="OrthoDB" id="1095452at2"/>
<accession>A0A2M9BXS3</accession>
<keyword evidence="1" id="KW-0472">Membrane</keyword>
<evidence type="ECO:0000256" key="1">
    <source>
        <dbReference type="SAM" id="Phobius"/>
    </source>
</evidence>
<protein>
    <submittedName>
        <fullName evidence="2">Protein TonB</fullName>
    </submittedName>
</protein>
<dbReference type="Gene3D" id="3.30.1150.10">
    <property type="match status" value="1"/>
</dbReference>
<dbReference type="Proteomes" id="UP000228740">
    <property type="component" value="Unassembled WGS sequence"/>
</dbReference>
<proteinExistence type="predicted"/>
<feature type="transmembrane region" description="Helical" evidence="1">
    <location>
        <begin position="40"/>
        <end position="61"/>
    </location>
</feature>
<comment type="caution">
    <text evidence="2">The sequence shown here is derived from an EMBL/GenBank/DDBJ whole genome shotgun (WGS) entry which is preliminary data.</text>
</comment>
<dbReference type="AlphaFoldDB" id="A0A2M9BXS3"/>
<evidence type="ECO:0000313" key="2">
    <source>
        <dbReference type="EMBL" id="PJJ62884.1"/>
    </source>
</evidence>
<organism evidence="2 3">
    <name type="scientific">Chryseobacterium geocarposphaerae</name>
    <dbReference type="NCBI Taxonomy" id="1416776"/>
    <lineage>
        <taxon>Bacteria</taxon>
        <taxon>Pseudomonadati</taxon>
        <taxon>Bacteroidota</taxon>
        <taxon>Flavobacteriia</taxon>
        <taxon>Flavobacteriales</taxon>
        <taxon>Weeksellaceae</taxon>
        <taxon>Chryseobacterium group</taxon>
        <taxon>Chryseobacterium</taxon>
    </lineage>
</organism>
<dbReference type="RefSeq" id="WP_100378021.1">
    <property type="nucleotide sequence ID" value="NZ_PGFD01000003.1"/>
</dbReference>
<evidence type="ECO:0000313" key="3">
    <source>
        <dbReference type="Proteomes" id="UP000228740"/>
    </source>
</evidence>
<keyword evidence="3" id="KW-1185">Reference proteome</keyword>
<gene>
    <name evidence="2" type="ORF">CLV73_3393</name>
</gene>